<reference evidence="6" key="1">
    <citation type="submission" date="2020-09" db="EMBL/GenBank/DDBJ databases">
        <authorList>
            <person name="Kikuchi T."/>
        </authorList>
    </citation>
    <scope>NUCLEOTIDE SEQUENCE</scope>
    <source>
        <strain evidence="6">Ka4C1</strain>
    </source>
</reference>
<dbReference type="Proteomes" id="UP000659654">
    <property type="component" value="Unassembled WGS sequence"/>
</dbReference>
<dbReference type="GO" id="GO:0005886">
    <property type="term" value="C:plasma membrane"/>
    <property type="evidence" value="ECO:0007669"/>
    <property type="project" value="TreeGrafter"/>
</dbReference>
<evidence type="ECO:0000256" key="5">
    <source>
        <dbReference type="SAM" id="Phobius"/>
    </source>
</evidence>
<proteinExistence type="predicted"/>
<evidence type="ECO:0000256" key="1">
    <source>
        <dbReference type="ARBA" id="ARBA00004141"/>
    </source>
</evidence>
<dbReference type="EMBL" id="CAJFDI010000003">
    <property type="protein sequence ID" value="CAD5221154.1"/>
    <property type="molecule type" value="Genomic_DNA"/>
</dbReference>
<protein>
    <submittedName>
        <fullName evidence="6">(pine wood nematode) hypothetical protein</fullName>
    </submittedName>
</protein>
<feature type="transmembrane region" description="Helical" evidence="5">
    <location>
        <begin position="105"/>
        <end position="128"/>
    </location>
</feature>
<dbReference type="PANTHER" id="PTHR19282:SF378">
    <property type="entry name" value="TETRASPANIN"/>
    <property type="match status" value="1"/>
</dbReference>
<keyword evidence="3 5" id="KW-1133">Transmembrane helix</keyword>
<dbReference type="Pfam" id="PF00335">
    <property type="entry name" value="Tetraspanin"/>
    <property type="match status" value="1"/>
</dbReference>
<evidence type="ECO:0000313" key="7">
    <source>
        <dbReference type="Proteomes" id="UP000659654"/>
    </source>
</evidence>
<name>A0A7I8WJK6_BURXY</name>
<organism evidence="6 7">
    <name type="scientific">Bursaphelenchus xylophilus</name>
    <name type="common">Pinewood nematode worm</name>
    <name type="synonym">Aphelenchoides xylophilus</name>
    <dbReference type="NCBI Taxonomy" id="6326"/>
    <lineage>
        <taxon>Eukaryota</taxon>
        <taxon>Metazoa</taxon>
        <taxon>Ecdysozoa</taxon>
        <taxon>Nematoda</taxon>
        <taxon>Chromadorea</taxon>
        <taxon>Rhabditida</taxon>
        <taxon>Tylenchina</taxon>
        <taxon>Tylenchomorpha</taxon>
        <taxon>Aphelenchoidea</taxon>
        <taxon>Aphelenchoididae</taxon>
        <taxon>Bursaphelenchus</taxon>
    </lineage>
</organism>
<feature type="transmembrane region" description="Helical" evidence="5">
    <location>
        <begin position="16"/>
        <end position="38"/>
    </location>
</feature>
<keyword evidence="7" id="KW-1185">Reference proteome</keyword>
<feature type="transmembrane region" description="Helical" evidence="5">
    <location>
        <begin position="196"/>
        <end position="222"/>
    </location>
</feature>
<evidence type="ECO:0000256" key="2">
    <source>
        <dbReference type="ARBA" id="ARBA00022692"/>
    </source>
</evidence>
<keyword evidence="4 5" id="KW-0472">Membrane</keyword>
<evidence type="ECO:0000313" key="6">
    <source>
        <dbReference type="EMBL" id="CAD5221154.1"/>
    </source>
</evidence>
<dbReference type="AlphaFoldDB" id="A0A7I8WJK6"/>
<dbReference type="Proteomes" id="UP000582659">
    <property type="component" value="Unassembled WGS sequence"/>
</dbReference>
<dbReference type="OrthoDB" id="5870230at2759"/>
<feature type="transmembrane region" description="Helical" evidence="5">
    <location>
        <begin position="71"/>
        <end position="99"/>
    </location>
</feature>
<sequence length="230" mass="25983">MSCRGCCRRFSRCSLIILNAILTLFGLALIAVALWVRFDVNFEKDLRMNILNSTPNPPEMYRTKSTIRESAALTIWTLVGWSVAMTLVGLWGILCGVIYKRNMTLSYIVVKTILIVAEIGVAVFLFIFKSKIKHLIQDYVKWAFAFSTTDTKSLVERFNCCGDDTDNLYNTTYCSKVGNSYQFENCTDAVWQRFEFVLTIAGLTLIGVLLVQGLAVVVGFIVTCTFEKLR</sequence>
<evidence type="ECO:0000256" key="4">
    <source>
        <dbReference type="ARBA" id="ARBA00023136"/>
    </source>
</evidence>
<keyword evidence="2 5" id="KW-0812">Transmembrane</keyword>
<comment type="caution">
    <text evidence="6">The sequence shown here is derived from an EMBL/GenBank/DDBJ whole genome shotgun (WGS) entry which is preliminary data.</text>
</comment>
<gene>
    <name evidence="6" type="ORF">BXYJ_LOCUS6536</name>
</gene>
<evidence type="ECO:0000256" key="3">
    <source>
        <dbReference type="ARBA" id="ARBA00022989"/>
    </source>
</evidence>
<dbReference type="SMR" id="A0A7I8WJK6"/>
<dbReference type="PRINTS" id="PR00259">
    <property type="entry name" value="TMFOUR"/>
</dbReference>
<comment type="subcellular location">
    <subcellularLocation>
        <location evidence="1">Membrane</location>
        <topology evidence="1">Multi-pass membrane protein</topology>
    </subcellularLocation>
</comment>
<dbReference type="InterPro" id="IPR018499">
    <property type="entry name" value="Tetraspanin/Peripherin"/>
</dbReference>
<dbReference type="EMBL" id="CAJFCV020000003">
    <property type="protein sequence ID" value="CAG9107873.1"/>
    <property type="molecule type" value="Genomic_DNA"/>
</dbReference>
<accession>A0A7I8WJK6</accession>
<dbReference type="PANTHER" id="PTHR19282">
    <property type="entry name" value="TETRASPANIN"/>
    <property type="match status" value="1"/>
</dbReference>